<reference evidence="5 6" key="1">
    <citation type="submission" date="2018-12" db="EMBL/GenBank/DDBJ databases">
        <authorList>
            <person name="Sun L."/>
            <person name="Chen Z."/>
        </authorList>
    </citation>
    <scope>NUCLEOTIDE SEQUENCE [LARGE SCALE GENOMIC DNA]</scope>
    <source>
        <strain evidence="5 6">LMG 29736</strain>
    </source>
</reference>
<dbReference type="InterPro" id="IPR036271">
    <property type="entry name" value="Tet_transcr_reg_TetR-rel_C_sf"/>
</dbReference>
<feature type="DNA-binding region" description="H-T-H motif" evidence="3">
    <location>
        <begin position="29"/>
        <end position="48"/>
    </location>
</feature>
<dbReference type="SUPFAM" id="SSF48498">
    <property type="entry name" value="Tetracyclin repressor-like, C-terminal domain"/>
    <property type="match status" value="1"/>
</dbReference>
<proteinExistence type="predicted"/>
<dbReference type="PROSITE" id="PS01081">
    <property type="entry name" value="HTH_TETR_1"/>
    <property type="match status" value="1"/>
</dbReference>
<dbReference type="RefSeq" id="WP_120115481.1">
    <property type="nucleotide sequence ID" value="NZ_DAMDJW010000136.1"/>
</dbReference>
<dbReference type="PANTHER" id="PTHR43479">
    <property type="entry name" value="ACREF/ENVCD OPERON REPRESSOR-RELATED"/>
    <property type="match status" value="1"/>
</dbReference>
<dbReference type="InterPro" id="IPR001647">
    <property type="entry name" value="HTH_TetR"/>
</dbReference>
<dbReference type="PRINTS" id="PR00455">
    <property type="entry name" value="HTHTETR"/>
</dbReference>
<dbReference type="PROSITE" id="PS50977">
    <property type="entry name" value="HTH_TETR_2"/>
    <property type="match status" value="1"/>
</dbReference>
<dbReference type="AlphaFoldDB" id="A0A429XAI1"/>
<dbReference type="InterPro" id="IPR009057">
    <property type="entry name" value="Homeodomain-like_sf"/>
</dbReference>
<evidence type="ECO:0000256" key="2">
    <source>
        <dbReference type="ARBA" id="ARBA00023125"/>
    </source>
</evidence>
<evidence type="ECO:0000313" key="5">
    <source>
        <dbReference type="EMBL" id="RST60434.1"/>
    </source>
</evidence>
<dbReference type="InterPro" id="IPR050624">
    <property type="entry name" value="HTH-type_Tx_Regulator"/>
</dbReference>
<dbReference type="GO" id="GO:0003677">
    <property type="term" value="F:DNA binding"/>
    <property type="evidence" value="ECO:0007669"/>
    <property type="project" value="UniProtKB-UniRule"/>
</dbReference>
<evidence type="ECO:0000256" key="1">
    <source>
        <dbReference type="ARBA" id="ARBA00022491"/>
    </source>
</evidence>
<protein>
    <submittedName>
        <fullName evidence="5">TetR/AcrR family transcriptional regulator</fullName>
    </submittedName>
</protein>
<keyword evidence="1" id="KW-0678">Repressor</keyword>
<dbReference type="Gene3D" id="1.10.357.10">
    <property type="entry name" value="Tetracycline Repressor, domain 2"/>
    <property type="match status" value="1"/>
</dbReference>
<dbReference type="NCBIfam" id="NF037937">
    <property type="entry name" value="septum_RefZ"/>
    <property type="match status" value="1"/>
</dbReference>
<name>A0A429XAI1_SIMTE</name>
<gene>
    <name evidence="5" type="ORF">D5F11_006240</name>
</gene>
<evidence type="ECO:0000313" key="6">
    <source>
        <dbReference type="Proteomes" id="UP000287296"/>
    </source>
</evidence>
<dbReference type="Pfam" id="PF00440">
    <property type="entry name" value="TetR_N"/>
    <property type="match status" value="1"/>
</dbReference>
<keyword evidence="2 3" id="KW-0238">DNA-binding</keyword>
<organism evidence="5 6">
    <name type="scientific">Siminovitchia terrae</name>
    <name type="common">Bacillus terrae</name>
    <dbReference type="NCBI Taxonomy" id="1914933"/>
    <lineage>
        <taxon>Bacteria</taxon>
        <taxon>Bacillati</taxon>
        <taxon>Bacillota</taxon>
        <taxon>Bacilli</taxon>
        <taxon>Bacillales</taxon>
        <taxon>Bacillaceae</taxon>
        <taxon>Siminovitchia</taxon>
    </lineage>
</organism>
<sequence length="220" mass="25374">MSGQAGIAKQSIIEAAIELFTTKGFKGTTIRDIAGRARLNSANISYYFQGKQGLLEACLVSFFEPYLTLLEKENKKVAWEDPEICFHRAIRKILVFQSDHHLLTRFVWREITIDSQISREIISSYLMKERYYFKELTSAVIGEHHSALPVSMIIIQLKGMLSTPFLNSHYISEVWGMHPKEPYFIEKYYESIIDWLQEALKVQKSDMHADRPPAPAIKTV</sequence>
<evidence type="ECO:0000256" key="3">
    <source>
        <dbReference type="PROSITE-ProRule" id="PRU00335"/>
    </source>
</evidence>
<dbReference type="Proteomes" id="UP000287296">
    <property type="component" value="Unassembled WGS sequence"/>
</dbReference>
<dbReference type="InterPro" id="IPR023772">
    <property type="entry name" value="DNA-bd_HTH_TetR-type_CS"/>
</dbReference>
<dbReference type="OrthoDB" id="9789566at2"/>
<comment type="caution">
    <text evidence="5">The sequence shown here is derived from an EMBL/GenBank/DDBJ whole genome shotgun (WGS) entry which is preliminary data.</text>
</comment>
<dbReference type="PANTHER" id="PTHR43479:SF11">
    <property type="entry name" value="ACREF_ENVCD OPERON REPRESSOR-RELATED"/>
    <property type="match status" value="1"/>
</dbReference>
<accession>A0A429XAI1</accession>
<evidence type="ECO:0000259" key="4">
    <source>
        <dbReference type="PROSITE" id="PS50977"/>
    </source>
</evidence>
<dbReference type="EMBL" id="QYTW02000004">
    <property type="protein sequence ID" value="RST60434.1"/>
    <property type="molecule type" value="Genomic_DNA"/>
</dbReference>
<feature type="domain" description="HTH tetR-type" evidence="4">
    <location>
        <begin position="6"/>
        <end position="66"/>
    </location>
</feature>
<dbReference type="SUPFAM" id="SSF46689">
    <property type="entry name" value="Homeodomain-like"/>
    <property type="match status" value="1"/>
</dbReference>